<dbReference type="AlphaFoldDB" id="A0AAW0RSE8"/>
<evidence type="ECO:0000313" key="3">
    <source>
        <dbReference type="Proteomes" id="UP001397290"/>
    </source>
</evidence>
<dbReference type="Proteomes" id="UP001397290">
    <property type="component" value="Unassembled WGS sequence"/>
</dbReference>
<protein>
    <submittedName>
        <fullName evidence="2">Uncharacterized protein</fullName>
    </submittedName>
</protein>
<evidence type="ECO:0000256" key="1">
    <source>
        <dbReference type="SAM" id="MobiDB-lite"/>
    </source>
</evidence>
<gene>
    <name evidence="2" type="ORF">G3M48_004808</name>
</gene>
<feature type="compositionally biased region" description="Polar residues" evidence="1">
    <location>
        <begin position="147"/>
        <end position="156"/>
    </location>
</feature>
<name>A0AAW0RSE8_9HYPO</name>
<evidence type="ECO:0000313" key="2">
    <source>
        <dbReference type="EMBL" id="KAK8145194.1"/>
    </source>
</evidence>
<dbReference type="EMBL" id="JAAHCF010000313">
    <property type="protein sequence ID" value="KAK8145194.1"/>
    <property type="molecule type" value="Genomic_DNA"/>
</dbReference>
<feature type="region of interest" description="Disordered" evidence="1">
    <location>
        <begin position="131"/>
        <end position="161"/>
    </location>
</feature>
<comment type="caution">
    <text evidence="2">The sequence shown here is derived from an EMBL/GenBank/DDBJ whole genome shotgun (WGS) entry which is preliminary data.</text>
</comment>
<reference evidence="2 3" key="1">
    <citation type="submission" date="2020-02" db="EMBL/GenBank/DDBJ databases">
        <title>Comparative genomics of the hypocrealean fungal genus Beauvera.</title>
        <authorList>
            <person name="Showalter D.N."/>
            <person name="Bushley K.E."/>
            <person name="Rehner S.A."/>
        </authorList>
    </citation>
    <scope>NUCLEOTIDE SEQUENCE [LARGE SCALE GENOMIC DNA]</scope>
    <source>
        <strain evidence="2 3">ARSEF4384</strain>
    </source>
</reference>
<sequence length="277" mass="30913">MTITFYICASVSRAFKAAQASPRDAAARCTTVSGKALIANVWIDRLLLQIKPIASTELCRMVQEFMREAWPSETQHQADQLIEHLANHHGKVRVLGEAEDKPATNHHHKHTEPLIMKQPNFLTNPLPRQVKRRPAQLNLSKDIPAPSSGTRSTPSKPLSAMSVREKLLKGISMDMRRLQKSPASFDRVFPSKPAASTTKPQQQQHQQRARATTEKLFNALHHGAVELQDDETEEARRFEKQLRNVGNAHTQDALSQEKAQLEAANRAAAIGVRPDAV</sequence>
<proteinExistence type="predicted"/>
<accession>A0AAW0RSE8</accession>
<feature type="region of interest" description="Disordered" evidence="1">
    <location>
        <begin position="190"/>
        <end position="211"/>
    </location>
</feature>
<organism evidence="2 3">
    <name type="scientific">Beauveria asiatica</name>
    <dbReference type="NCBI Taxonomy" id="1069075"/>
    <lineage>
        <taxon>Eukaryota</taxon>
        <taxon>Fungi</taxon>
        <taxon>Dikarya</taxon>
        <taxon>Ascomycota</taxon>
        <taxon>Pezizomycotina</taxon>
        <taxon>Sordariomycetes</taxon>
        <taxon>Hypocreomycetidae</taxon>
        <taxon>Hypocreales</taxon>
        <taxon>Cordycipitaceae</taxon>
        <taxon>Beauveria</taxon>
    </lineage>
</organism>
<keyword evidence="3" id="KW-1185">Reference proteome</keyword>